<dbReference type="PANTHER" id="PTHR12126:SF11">
    <property type="entry name" value="NADH DEHYDROGENASE [UBIQUINONE] 1 ALPHA SUBCOMPLEX SUBUNIT 9, MITOCHONDRIAL"/>
    <property type="match status" value="1"/>
</dbReference>
<dbReference type="EMBL" id="AZHW01000391">
    <property type="protein sequence ID" value="ETW99942.1"/>
    <property type="molecule type" value="Genomic_DNA"/>
</dbReference>
<accession>W4LPQ9</accession>
<dbReference type="SUPFAM" id="SSF51735">
    <property type="entry name" value="NAD(P)-binding Rossmann-fold domains"/>
    <property type="match status" value="1"/>
</dbReference>
<protein>
    <submittedName>
        <fullName evidence="2">Epimerase</fullName>
    </submittedName>
</protein>
<dbReference type="Proteomes" id="UP000019141">
    <property type="component" value="Unassembled WGS sequence"/>
</dbReference>
<dbReference type="Gene3D" id="3.40.50.720">
    <property type="entry name" value="NAD(P)-binding Rossmann-like Domain"/>
    <property type="match status" value="1"/>
</dbReference>
<dbReference type="SUPFAM" id="SSF55961">
    <property type="entry name" value="Bet v1-like"/>
    <property type="match status" value="1"/>
</dbReference>
<dbReference type="GO" id="GO:0044877">
    <property type="term" value="F:protein-containing complex binding"/>
    <property type="evidence" value="ECO:0007669"/>
    <property type="project" value="TreeGrafter"/>
</dbReference>
<dbReference type="InterPro" id="IPR016040">
    <property type="entry name" value="NAD(P)-bd_dom"/>
</dbReference>
<dbReference type="AlphaFoldDB" id="W4LPQ9"/>
<evidence type="ECO:0000313" key="2">
    <source>
        <dbReference type="EMBL" id="ETW99942.1"/>
    </source>
</evidence>
<feature type="domain" description="NAD(P)-binding" evidence="1">
    <location>
        <begin position="13"/>
        <end position="141"/>
    </location>
</feature>
<dbReference type="InterPro" id="IPR036291">
    <property type="entry name" value="NAD(P)-bd_dom_sf"/>
</dbReference>
<dbReference type="InterPro" id="IPR051207">
    <property type="entry name" value="ComplexI_NDUFA9_subunit"/>
</dbReference>
<dbReference type="Pfam" id="PF13460">
    <property type="entry name" value="NAD_binding_10"/>
    <property type="match status" value="1"/>
</dbReference>
<dbReference type="HOGENOM" id="CLU_007383_6_11_7"/>
<name>W4LPQ9_ENTF1</name>
<dbReference type="PANTHER" id="PTHR12126">
    <property type="entry name" value="NADH-UBIQUINONE OXIDOREDUCTASE 39 KDA SUBUNIT-RELATED"/>
    <property type="match status" value="1"/>
</dbReference>
<keyword evidence="3" id="KW-1185">Reference proteome</keyword>
<sequence>MSDTSTPLILLTGATGYVGGRLLKALEQTGHRVRCLARRPQFLQPKVGPTTDVWAGDVLDPPSLSAALEGVHTAYYLIHSMNSTQDFEDTDRRAAEYFATAAKQAGVARIVYLGGLGESHSALSPHLRSRQEVGAILQQSGAQVLEFRSSIVIGSGSLSFELVRALTERIPVMIMPRWVSVATQPIAVEDLVAYLLAAVNLPLGASRIFEIGGADQVCYEDIMRNYARQRRLPRLMLLVPMLTPRLSSLWLGLVTPVYARIGRQLIDSIRHPTVVHDPAARQTFDINPMGIENAIARALGNEDQAFAQTRWSDALSSGGVQPRWGGVRFGTRIVDSREVLVPVPPDAAFAPIRRIGGETGWYYADWLWRLRGFIDLLVGGVGSRRGRRHAEWLYPGETVDFWRVEIFEQDRQLRLFAEMKLPGRAWLEFEVEGEGEASRIRQTAIFDPVGVWGQLYWYVLYPLHQLIFAGMLRNIAAAAQQGETTPEGPKPIALETR</sequence>
<evidence type="ECO:0000313" key="3">
    <source>
        <dbReference type="Proteomes" id="UP000019141"/>
    </source>
</evidence>
<dbReference type="Pfam" id="PF11066">
    <property type="entry name" value="DUF2867"/>
    <property type="match status" value="1"/>
</dbReference>
<evidence type="ECO:0000259" key="1">
    <source>
        <dbReference type="Pfam" id="PF13460"/>
    </source>
</evidence>
<organism evidence="2 3">
    <name type="scientific">Entotheonella factor</name>
    <dbReference type="NCBI Taxonomy" id="1429438"/>
    <lineage>
        <taxon>Bacteria</taxon>
        <taxon>Pseudomonadati</taxon>
        <taxon>Nitrospinota/Tectimicrobiota group</taxon>
        <taxon>Candidatus Tectimicrobiota</taxon>
        <taxon>Candidatus Entotheonellia</taxon>
        <taxon>Candidatus Entotheonellales</taxon>
        <taxon>Candidatus Entotheonellaceae</taxon>
        <taxon>Candidatus Entotheonella</taxon>
    </lineage>
</organism>
<gene>
    <name evidence="2" type="ORF">ETSY1_13090</name>
</gene>
<reference evidence="2 3" key="1">
    <citation type="journal article" date="2014" name="Nature">
        <title>An environmental bacterial taxon with a large and distinct metabolic repertoire.</title>
        <authorList>
            <person name="Wilson M.C."/>
            <person name="Mori T."/>
            <person name="Ruckert C."/>
            <person name="Uria A.R."/>
            <person name="Helf M.J."/>
            <person name="Takada K."/>
            <person name="Gernert C."/>
            <person name="Steffens U.A."/>
            <person name="Heycke N."/>
            <person name="Schmitt S."/>
            <person name="Rinke C."/>
            <person name="Helfrich E.J."/>
            <person name="Brachmann A.O."/>
            <person name="Gurgui C."/>
            <person name="Wakimoto T."/>
            <person name="Kracht M."/>
            <person name="Crusemann M."/>
            <person name="Hentschel U."/>
            <person name="Abe I."/>
            <person name="Matsunaga S."/>
            <person name="Kalinowski J."/>
            <person name="Takeyama H."/>
            <person name="Piel J."/>
        </authorList>
    </citation>
    <scope>NUCLEOTIDE SEQUENCE [LARGE SCALE GENOMIC DNA]</scope>
    <source>
        <strain evidence="3">TSY1</strain>
    </source>
</reference>
<proteinExistence type="predicted"/>
<dbReference type="InterPro" id="IPR021295">
    <property type="entry name" value="DUF2867"/>
</dbReference>
<comment type="caution">
    <text evidence="2">The sequence shown here is derived from an EMBL/GenBank/DDBJ whole genome shotgun (WGS) entry which is preliminary data.</text>
</comment>